<keyword evidence="3" id="KW-1185">Reference proteome</keyword>
<name>A0A140E5G3_9GAMM</name>
<proteinExistence type="predicted"/>
<evidence type="ECO:0000313" key="2">
    <source>
        <dbReference type="EMBL" id="AMK75637.1"/>
    </source>
</evidence>
<dbReference type="EMBL" id="CP014476">
    <property type="protein sequence ID" value="AMK75637.1"/>
    <property type="molecule type" value="Genomic_DNA"/>
</dbReference>
<gene>
    <name evidence="2" type="ORF">JT25_003900</name>
</gene>
<dbReference type="Proteomes" id="UP000030512">
    <property type="component" value="Chromosome"/>
</dbReference>
<dbReference type="AlphaFoldDB" id="A0A140E5G3"/>
<accession>A0A140E5G3</accession>
<protein>
    <submittedName>
        <fullName evidence="2">Uncharacterized protein</fullName>
    </submittedName>
</protein>
<dbReference type="KEGG" id="mdn:JT25_003900"/>
<sequence length="365" mass="41266">MNKIFILILLTTNALTGCGAGGDRLRKERTADVTKTMTTAINEVPSYFDTLLNTQYDFASALIASDKNCPPEVPVILPLPNLTTQKQKGLCPSAGIRNKLKEDFVGKNKNEIDEILFRSNYYRADIIVAKYEDFEPYLEIVKATGKYIEILAKSAVISNDLTSFQLEDLKQIAETAKKSKETIEKFEKEKKASDADLNAFKELYDFFQKLYKNQKDVEKLKDIIEKQGPGVEQQLEKIAKNINDWDKSYLEPLISNTDLVQRINYDNIKNDLDYNARRAFVKARLIVQTQKSEVKGIGSKTAELLRKEIEAHKHLSRLVLNDEMTEQDRDKAMEYGLSILGDGIVKSAKALAELIALAIKAMAIL</sequence>
<reference evidence="2 3" key="1">
    <citation type="journal article" date="2015" name="Environ. Microbiol.">
        <title>Methane oxidation coupled to nitrate reduction under hypoxia by the Gammaproteobacterium Methylomonas denitrificans, sp. nov. type strain FJG1.</title>
        <authorList>
            <person name="Kits K.D."/>
            <person name="Klotz M.G."/>
            <person name="Stein L.Y."/>
        </authorList>
    </citation>
    <scope>NUCLEOTIDE SEQUENCE [LARGE SCALE GENOMIC DNA]</scope>
    <source>
        <strain evidence="2 3">FJG1</strain>
    </source>
</reference>
<dbReference type="RefSeq" id="WP_036278419.1">
    <property type="nucleotide sequence ID" value="NZ_CP014476.1"/>
</dbReference>
<dbReference type="PROSITE" id="PS51257">
    <property type="entry name" value="PROKAR_LIPOPROTEIN"/>
    <property type="match status" value="1"/>
</dbReference>
<dbReference type="STRING" id="1538553.JT25_003900"/>
<evidence type="ECO:0000313" key="3">
    <source>
        <dbReference type="Proteomes" id="UP000030512"/>
    </source>
</evidence>
<feature type="coiled-coil region" evidence="1">
    <location>
        <begin position="169"/>
        <end position="203"/>
    </location>
</feature>
<evidence type="ECO:0000256" key="1">
    <source>
        <dbReference type="SAM" id="Coils"/>
    </source>
</evidence>
<keyword evidence="1" id="KW-0175">Coiled coil</keyword>
<organism evidence="2 3">
    <name type="scientific">Methylomonas denitrificans</name>
    <dbReference type="NCBI Taxonomy" id="1538553"/>
    <lineage>
        <taxon>Bacteria</taxon>
        <taxon>Pseudomonadati</taxon>
        <taxon>Pseudomonadota</taxon>
        <taxon>Gammaproteobacteria</taxon>
        <taxon>Methylococcales</taxon>
        <taxon>Methylococcaceae</taxon>
        <taxon>Methylomonas</taxon>
    </lineage>
</organism>